<feature type="region of interest" description="Disordered" evidence="1">
    <location>
        <begin position="25"/>
        <end position="82"/>
    </location>
</feature>
<gene>
    <name evidence="2" type="ORF">D187_008419</name>
</gene>
<protein>
    <submittedName>
        <fullName evidence="2">Uncharacterized protein</fullName>
    </submittedName>
</protein>
<sequence>MKHQILALLLTGCATGGAGFSHLHQTARLPSPAPAPVPQFPHPGYTPPGAGASALGQPWQPPDAPVDRSPNRRILPPTPGPGLWAADEVEAVKRPKYDEMPAMIAGVRLPSPKDESTEATRRCAETMNNALWGVRLHEAMARLHPDVRACVAARLFEYCAIRRAFNLHKKLMAAGAESSRALERREAAVGVAVLFARRTCNEQTYPREAADMYNKAADEWAKQNRMAKEEP</sequence>
<feature type="compositionally biased region" description="Pro residues" evidence="1">
    <location>
        <begin position="31"/>
        <end position="46"/>
    </location>
</feature>
<accession>S9PIJ7</accession>
<dbReference type="AlphaFoldDB" id="S9PIJ7"/>
<keyword evidence="3" id="KW-1185">Reference proteome</keyword>
<dbReference type="EMBL" id="ANAH02000007">
    <property type="protein sequence ID" value="EPX62232.1"/>
    <property type="molecule type" value="Genomic_DNA"/>
</dbReference>
<proteinExistence type="predicted"/>
<comment type="caution">
    <text evidence="2">The sequence shown here is derived from an EMBL/GenBank/DDBJ whole genome shotgun (WGS) entry which is preliminary data.</text>
</comment>
<dbReference type="Proteomes" id="UP000011682">
    <property type="component" value="Unassembled WGS sequence"/>
</dbReference>
<organism evidence="2 3">
    <name type="scientific">Cystobacter fuscus (strain ATCC 25194 / DSM 2262 / NBRC 100088 / M29)</name>
    <dbReference type="NCBI Taxonomy" id="1242864"/>
    <lineage>
        <taxon>Bacteria</taxon>
        <taxon>Pseudomonadati</taxon>
        <taxon>Myxococcota</taxon>
        <taxon>Myxococcia</taxon>
        <taxon>Myxococcales</taxon>
        <taxon>Cystobacterineae</taxon>
        <taxon>Archangiaceae</taxon>
        <taxon>Cystobacter</taxon>
    </lineage>
</organism>
<name>S9PIJ7_CYSF2</name>
<evidence type="ECO:0000313" key="3">
    <source>
        <dbReference type="Proteomes" id="UP000011682"/>
    </source>
</evidence>
<reference evidence="2" key="1">
    <citation type="submission" date="2013-05" db="EMBL/GenBank/DDBJ databases">
        <title>Genome assembly of Cystobacter fuscus DSM 2262.</title>
        <authorList>
            <person name="Sharma G."/>
            <person name="Khatri I."/>
            <person name="Kaur C."/>
            <person name="Mayilraj S."/>
            <person name="Subramanian S."/>
        </authorList>
    </citation>
    <scope>NUCLEOTIDE SEQUENCE [LARGE SCALE GENOMIC DNA]</scope>
    <source>
        <strain evidence="2">DSM 2262</strain>
    </source>
</reference>
<evidence type="ECO:0000313" key="2">
    <source>
        <dbReference type="EMBL" id="EPX62232.1"/>
    </source>
</evidence>
<evidence type="ECO:0000256" key="1">
    <source>
        <dbReference type="SAM" id="MobiDB-lite"/>
    </source>
</evidence>